<organism evidence="2 3">
    <name type="scientific">Desulforapulum autotrophicum (strain ATCC 43914 / DSM 3382 / VKM B-1955 / HRM2)</name>
    <name type="common">Desulfobacterium autotrophicum</name>
    <dbReference type="NCBI Taxonomy" id="177437"/>
    <lineage>
        <taxon>Bacteria</taxon>
        <taxon>Pseudomonadati</taxon>
        <taxon>Thermodesulfobacteriota</taxon>
        <taxon>Desulfobacteria</taxon>
        <taxon>Desulfobacterales</taxon>
        <taxon>Desulfobacteraceae</taxon>
        <taxon>Desulforapulum</taxon>
    </lineage>
</organism>
<dbReference type="HOGENOM" id="CLU_2368233_0_0_7"/>
<feature type="transmembrane region" description="Helical" evidence="1">
    <location>
        <begin position="12"/>
        <end position="30"/>
    </location>
</feature>
<name>C0QHX4_DESAH</name>
<keyword evidence="1" id="KW-0472">Membrane</keyword>
<dbReference type="RefSeq" id="WP_012662931.1">
    <property type="nucleotide sequence ID" value="NC_012108.1"/>
</dbReference>
<sequence length="95" mass="10100">MINNTRKFMAMTVVGVFTIFFMAMAVVGIYNTLNMCVGEAFVGHQGPPPEADTICEGKSVADAAGFESPHGNRVTGTCVADVDRLFLCPDNLPNG</sequence>
<protein>
    <submittedName>
        <fullName evidence="2">Uncharacterized protein</fullName>
    </submittedName>
</protein>
<evidence type="ECO:0000313" key="2">
    <source>
        <dbReference type="EMBL" id="ACN13682.1"/>
    </source>
</evidence>
<dbReference type="OrthoDB" id="5422614at2"/>
<keyword evidence="1" id="KW-1133">Transmembrane helix</keyword>
<dbReference type="Proteomes" id="UP000000442">
    <property type="component" value="Chromosome"/>
</dbReference>
<keyword evidence="1" id="KW-0812">Transmembrane</keyword>
<dbReference type="EMBL" id="CP001087">
    <property type="protein sequence ID" value="ACN13682.1"/>
    <property type="molecule type" value="Genomic_DNA"/>
</dbReference>
<evidence type="ECO:0000313" key="3">
    <source>
        <dbReference type="Proteomes" id="UP000000442"/>
    </source>
</evidence>
<keyword evidence="3" id="KW-1185">Reference proteome</keyword>
<dbReference type="AlphaFoldDB" id="C0QHX4"/>
<reference evidence="2 3" key="1">
    <citation type="journal article" date="2009" name="Environ. Microbiol.">
        <title>Genome sequence of Desulfobacterium autotrophicum HRM2, a marine sulfate reducer oxidizing organic carbon completely to carbon dioxide.</title>
        <authorList>
            <person name="Strittmatter A.W."/>
            <person name="Liesegang H."/>
            <person name="Rabus R."/>
            <person name="Decker I."/>
            <person name="Amann J."/>
            <person name="Andres S."/>
            <person name="Henne A."/>
            <person name="Fricke W.F."/>
            <person name="Martinez-Arias R."/>
            <person name="Bartels D."/>
            <person name="Goesmann A."/>
            <person name="Krause L."/>
            <person name="Puehler A."/>
            <person name="Klenk H.P."/>
            <person name="Richter M."/>
            <person name="Schuler M."/>
            <person name="Gloeckner F.O."/>
            <person name="Meyerdierks A."/>
            <person name="Gottschalk G."/>
            <person name="Amann R."/>
        </authorList>
    </citation>
    <scope>NUCLEOTIDE SEQUENCE [LARGE SCALE GENOMIC DNA]</scope>
    <source>
        <strain evidence="3">ATCC 43914 / DSM 3382 / HRM2</strain>
    </source>
</reference>
<proteinExistence type="predicted"/>
<gene>
    <name evidence="2" type="ordered locus">HRM2_05680</name>
</gene>
<evidence type="ECO:0000256" key="1">
    <source>
        <dbReference type="SAM" id="Phobius"/>
    </source>
</evidence>
<dbReference type="KEGG" id="dat:HRM2_05680"/>
<accession>C0QHX4</accession>